<reference evidence="6 7" key="1">
    <citation type="submission" date="2021-11" db="EMBL/GenBank/DDBJ databases">
        <title>Black yeast isolated from Biological Soil Crust.</title>
        <authorList>
            <person name="Kurbessoian T."/>
        </authorList>
    </citation>
    <scope>NUCLEOTIDE SEQUENCE [LARGE SCALE GENOMIC DNA]</scope>
    <source>
        <strain evidence="6 7">CCFEE 5522</strain>
    </source>
</reference>
<dbReference type="GO" id="GO:0016559">
    <property type="term" value="P:peroxisome fission"/>
    <property type="evidence" value="ECO:0007669"/>
    <property type="project" value="InterPro"/>
</dbReference>
<dbReference type="PANTHER" id="PTHR12652:SF25">
    <property type="entry name" value="MICROBODY (PEROXISOME) PROLIFERATION PROTEIN PEROXIN 11C (EUROFUNG)"/>
    <property type="match status" value="1"/>
</dbReference>
<evidence type="ECO:0000256" key="5">
    <source>
        <dbReference type="SAM" id="MobiDB-lite"/>
    </source>
</evidence>
<dbReference type="InterPro" id="IPR008733">
    <property type="entry name" value="PEX11"/>
</dbReference>
<evidence type="ECO:0000256" key="1">
    <source>
        <dbReference type="ARBA" id="ARBA00022593"/>
    </source>
</evidence>
<dbReference type="EMBL" id="JAVFHQ010000020">
    <property type="protein sequence ID" value="KAK4545245.1"/>
    <property type="molecule type" value="Genomic_DNA"/>
</dbReference>
<dbReference type="GO" id="GO:0005778">
    <property type="term" value="C:peroxisomal membrane"/>
    <property type="evidence" value="ECO:0007669"/>
    <property type="project" value="UniProtKB-SubCell"/>
</dbReference>
<feature type="compositionally biased region" description="Low complexity" evidence="5">
    <location>
        <begin position="1"/>
        <end position="28"/>
    </location>
</feature>
<gene>
    <name evidence="6" type="ORF">LTR36_003425</name>
</gene>
<keyword evidence="3" id="KW-0576">Peroxisome</keyword>
<comment type="subcellular location">
    <subcellularLocation>
        <location evidence="4">Peroxisome membrane</location>
    </subcellularLocation>
</comment>
<feature type="region of interest" description="Disordered" evidence="5">
    <location>
        <begin position="1"/>
        <end position="30"/>
    </location>
</feature>
<evidence type="ECO:0000313" key="7">
    <source>
        <dbReference type="Proteomes" id="UP001324427"/>
    </source>
</evidence>
<evidence type="ECO:0000256" key="4">
    <source>
        <dbReference type="ARBA" id="ARBA00046271"/>
    </source>
</evidence>
<dbReference type="Pfam" id="PF05648">
    <property type="entry name" value="PEX11"/>
    <property type="match status" value="1"/>
</dbReference>
<dbReference type="PANTHER" id="PTHR12652">
    <property type="entry name" value="PEROXISOMAL BIOGENESIS FACTOR 11"/>
    <property type="match status" value="1"/>
</dbReference>
<dbReference type="Proteomes" id="UP001324427">
    <property type="component" value="Unassembled WGS sequence"/>
</dbReference>
<keyword evidence="7" id="KW-1185">Reference proteome</keyword>
<protein>
    <submittedName>
        <fullName evidence="6">Uncharacterized protein</fullName>
    </submittedName>
</protein>
<sequence>MSDPAAEPGAPSSGAVDIPPASEKSVAAEAKKRAPKVTSLAATPDRVLLRLNKLLASPGGLSSFLSTFNYTLYLLTYLESKSAPLKMRLYQLLNRTAAVPALNAGPSNIAALGSMLSTTRTTLRLFGLLPLYAWLRQLMQGPKPGQDQVLYTTAVTQCLLYISFQFLENVGLLTDNKVLPASYTARWTRSSGGTTAKIYLWSYRAWMGGVVCDIVRLFREAQLERSKRARRAGTTDVSTREEDEKSDQQWWSQMVVPMSWLPVAVQFSKEGGIPGFNLGIMGACGGLAGLGRTADLWAATAE</sequence>
<evidence type="ECO:0000256" key="2">
    <source>
        <dbReference type="ARBA" id="ARBA00023136"/>
    </source>
</evidence>
<proteinExistence type="predicted"/>
<organism evidence="6 7">
    <name type="scientific">Oleoguttula mirabilis</name>
    <dbReference type="NCBI Taxonomy" id="1507867"/>
    <lineage>
        <taxon>Eukaryota</taxon>
        <taxon>Fungi</taxon>
        <taxon>Dikarya</taxon>
        <taxon>Ascomycota</taxon>
        <taxon>Pezizomycotina</taxon>
        <taxon>Dothideomycetes</taxon>
        <taxon>Dothideomycetidae</taxon>
        <taxon>Mycosphaerellales</taxon>
        <taxon>Teratosphaeriaceae</taxon>
        <taxon>Oleoguttula</taxon>
    </lineage>
</organism>
<keyword evidence="2" id="KW-0472">Membrane</keyword>
<name>A0AAV9JJ03_9PEZI</name>
<comment type="caution">
    <text evidence="6">The sequence shown here is derived from an EMBL/GenBank/DDBJ whole genome shotgun (WGS) entry which is preliminary data.</text>
</comment>
<dbReference type="AlphaFoldDB" id="A0AAV9JJ03"/>
<keyword evidence="1" id="KW-0962">Peroxisome biogenesis</keyword>
<accession>A0AAV9JJ03</accession>
<evidence type="ECO:0000313" key="6">
    <source>
        <dbReference type="EMBL" id="KAK4545245.1"/>
    </source>
</evidence>
<evidence type="ECO:0000256" key="3">
    <source>
        <dbReference type="ARBA" id="ARBA00023140"/>
    </source>
</evidence>